<evidence type="ECO:0000259" key="2">
    <source>
        <dbReference type="Pfam" id="PF00975"/>
    </source>
</evidence>
<proteinExistence type="inferred from homology"/>
<dbReference type="GO" id="GO:0016787">
    <property type="term" value="F:hydrolase activity"/>
    <property type="evidence" value="ECO:0007669"/>
    <property type="project" value="UniProtKB-KW"/>
</dbReference>
<reference evidence="3" key="1">
    <citation type="journal article" date="2014" name="Int. J. Syst. Evol. Microbiol.">
        <title>Complete genome sequence of Corynebacterium casei LMG S-19264T (=DSM 44701T), isolated from a smear-ripened cheese.</title>
        <authorList>
            <consortium name="US DOE Joint Genome Institute (JGI-PGF)"/>
            <person name="Walter F."/>
            <person name="Albersmeier A."/>
            <person name="Kalinowski J."/>
            <person name="Ruckert C."/>
        </authorList>
    </citation>
    <scope>NUCLEOTIDE SEQUENCE</scope>
    <source>
        <strain evidence="3">JCM 4477</strain>
    </source>
</reference>
<dbReference type="InterPro" id="IPR012223">
    <property type="entry name" value="TEII"/>
</dbReference>
<keyword evidence="4" id="KW-1185">Reference proteome</keyword>
<dbReference type="Pfam" id="PF00975">
    <property type="entry name" value="Thioesterase"/>
    <property type="match status" value="1"/>
</dbReference>
<evidence type="ECO:0000256" key="1">
    <source>
        <dbReference type="ARBA" id="ARBA00007169"/>
    </source>
</evidence>
<dbReference type="PANTHER" id="PTHR11487">
    <property type="entry name" value="THIOESTERASE"/>
    <property type="match status" value="1"/>
</dbReference>
<dbReference type="InterPro" id="IPR001031">
    <property type="entry name" value="Thioesterase"/>
</dbReference>
<dbReference type="Proteomes" id="UP000630718">
    <property type="component" value="Unassembled WGS sequence"/>
</dbReference>
<gene>
    <name evidence="3" type="primary">rifR</name>
    <name evidence="3" type="ORF">GCM10018772_39510</name>
</gene>
<dbReference type="RefSeq" id="WP_190205659.1">
    <property type="nucleotide sequence ID" value="NZ_BNBI01000008.1"/>
</dbReference>
<sequence length="242" mass="26221">MTGRWFRTHPAAGPPRKRVLVLPHAGGTASFYHPWGQESGAGTQVLVAQYPGRQERWAEPRIERMEELADEITAALLPFLDVPVTLFGHSMGASLAYEIAVRLEDRHRVAAHSLHVSSRKAPHRLTPRAWHLAADDVLVAEVRALGGTDGALLDDPALLELVLPALRSDFTAVGTYGPREPTPVSCPVHAYVGDSDPVVTAADMAAWADVAPGGFTRRQFPGGHFYLVEHRAELLGAVDGPR</sequence>
<feature type="domain" description="Thioesterase" evidence="2">
    <location>
        <begin position="18"/>
        <end position="237"/>
    </location>
</feature>
<dbReference type="PANTHER" id="PTHR11487:SF0">
    <property type="entry name" value="S-ACYL FATTY ACID SYNTHASE THIOESTERASE, MEDIUM CHAIN"/>
    <property type="match status" value="1"/>
</dbReference>
<protein>
    <submittedName>
        <fullName evidence="3">Oleoyl-ACP hydrolase</fullName>
    </submittedName>
</protein>
<reference evidence="3" key="2">
    <citation type="submission" date="2020-09" db="EMBL/GenBank/DDBJ databases">
        <authorList>
            <person name="Sun Q."/>
            <person name="Ohkuma M."/>
        </authorList>
    </citation>
    <scope>NUCLEOTIDE SEQUENCE</scope>
    <source>
        <strain evidence="3">JCM 4477</strain>
    </source>
</reference>
<evidence type="ECO:0000313" key="3">
    <source>
        <dbReference type="EMBL" id="GHF10609.1"/>
    </source>
</evidence>
<name>A0A919E3P6_9ACTN</name>
<dbReference type="Gene3D" id="3.40.50.1820">
    <property type="entry name" value="alpha/beta hydrolase"/>
    <property type="match status" value="1"/>
</dbReference>
<dbReference type="InterPro" id="IPR029058">
    <property type="entry name" value="AB_hydrolase_fold"/>
</dbReference>
<keyword evidence="3" id="KW-0378">Hydrolase</keyword>
<dbReference type="EMBL" id="BNBI01000008">
    <property type="protein sequence ID" value="GHF10609.1"/>
    <property type="molecule type" value="Genomic_DNA"/>
</dbReference>
<dbReference type="SUPFAM" id="SSF53474">
    <property type="entry name" value="alpha/beta-Hydrolases"/>
    <property type="match status" value="1"/>
</dbReference>
<evidence type="ECO:0000313" key="4">
    <source>
        <dbReference type="Proteomes" id="UP000630718"/>
    </source>
</evidence>
<organism evidence="3 4">
    <name type="scientific">Streptomyces fumanus</name>
    <dbReference type="NCBI Taxonomy" id="67302"/>
    <lineage>
        <taxon>Bacteria</taxon>
        <taxon>Bacillati</taxon>
        <taxon>Actinomycetota</taxon>
        <taxon>Actinomycetes</taxon>
        <taxon>Kitasatosporales</taxon>
        <taxon>Streptomycetaceae</taxon>
        <taxon>Streptomyces</taxon>
    </lineage>
</organism>
<dbReference type="GO" id="GO:0008610">
    <property type="term" value="P:lipid biosynthetic process"/>
    <property type="evidence" value="ECO:0007669"/>
    <property type="project" value="TreeGrafter"/>
</dbReference>
<accession>A0A919E3P6</accession>
<comment type="caution">
    <text evidence="3">The sequence shown here is derived from an EMBL/GenBank/DDBJ whole genome shotgun (WGS) entry which is preliminary data.</text>
</comment>
<comment type="similarity">
    <text evidence="1">Belongs to the thioesterase family.</text>
</comment>
<dbReference type="AlphaFoldDB" id="A0A919E3P6"/>